<name>A0A2T3ZIK4_TRIA4</name>
<dbReference type="AlphaFoldDB" id="A0A2T3ZIK4"/>
<sequence>MVAAVTWGALLTQAETICRGSPMVRIETRPGLSGRVWSVIWHHPDMASLPVNAARRGTRRRRRVWKWRDGETTSFSLPEATWATTAHPIWGFSKRQLNVRHRLIEPRGAPLEGCALNL</sequence>
<gene>
    <name evidence="1" type="ORF">M441DRAFT_351952</name>
</gene>
<keyword evidence="2" id="KW-1185">Reference proteome</keyword>
<dbReference type="EMBL" id="KZ679258">
    <property type="protein sequence ID" value="PTB44593.1"/>
    <property type="molecule type" value="Genomic_DNA"/>
</dbReference>
<proteinExistence type="predicted"/>
<protein>
    <submittedName>
        <fullName evidence="1">Uncharacterized protein</fullName>
    </submittedName>
</protein>
<reference evidence="1 2" key="1">
    <citation type="submission" date="2016-07" db="EMBL/GenBank/DDBJ databases">
        <title>Multiple horizontal gene transfer events from other fungi enriched the ability of initially mycotrophic Trichoderma (Ascomycota) to feed on dead plant biomass.</title>
        <authorList>
            <consortium name="DOE Joint Genome Institute"/>
            <person name="Aerts A."/>
            <person name="Atanasova L."/>
            <person name="Chenthamara K."/>
            <person name="Zhang J."/>
            <person name="Grujic M."/>
            <person name="Henrissat B."/>
            <person name="Kuo A."/>
            <person name="Salamov A."/>
            <person name="Lipzen A."/>
            <person name="Labutti K."/>
            <person name="Barry K."/>
            <person name="Miao Y."/>
            <person name="Rahimi M.J."/>
            <person name="Shen Q."/>
            <person name="Grigoriev I.V."/>
            <person name="Kubicek C.P."/>
            <person name="Druzhinina I.S."/>
        </authorList>
    </citation>
    <scope>NUCLEOTIDE SEQUENCE [LARGE SCALE GENOMIC DNA]</scope>
    <source>
        <strain evidence="1 2">CBS 433.97</strain>
    </source>
</reference>
<dbReference type="Proteomes" id="UP000240493">
    <property type="component" value="Unassembled WGS sequence"/>
</dbReference>
<evidence type="ECO:0000313" key="1">
    <source>
        <dbReference type="EMBL" id="PTB44593.1"/>
    </source>
</evidence>
<organism evidence="1 2">
    <name type="scientific">Trichoderma asperellum (strain ATCC 204424 / CBS 433.97 / NBRC 101777)</name>
    <dbReference type="NCBI Taxonomy" id="1042311"/>
    <lineage>
        <taxon>Eukaryota</taxon>
        <taxon>Fungi</taxon>
        <taxon>Dikarya</taxon>
        <taxon>Ascomycota</taxon>
        <taxon>Pezizomycotina</taxon>
        <taxon>Sordariomycetes</taxon>
        <taxon>Hypocreomycetidae</taxon>
        <taxon>Hypocreales</taxon>
        <taxon>Hypocreaceae</taxon>
        <taxon>Trichoderma</taxon>
    </lineage>
</organism>
<evidence type="ECO:0000313" key="2">
    <source>
        <dbReference type="Proteomes" id="UP000240493"/>
    </source>
</evidence>
<accession>A0A2T3ZIK4</accession>